<evidence type="ECO:0000313" key="3">
    <source>
        <dbReference type="EMBL" id="KIZ06272.1"/>
    </source>
</evidence>
<dbReference type="SUPFAM" id="SSF51905">
    <property type="entry name" value="FAD/NAD(P)-binding domain"/>
    <property type="match status" value="1"/>
</dbReference>
<dbReference type="EMBL" id="KK100393">
    <property type="protein sequence ID" value="KIZ06272.1"/>
    <property type="molecule type" value="Genomic_DNA"/>
</dbReference>
<sequence length="193" mass="20646">MRVARAQHGANATRGRNVAAPLRSARRAVRPVRVAAAAAVEGKYDYIIVGGGTAGCVLANRLTADGTKRVLMLEGRLAVRRLGAARTARGCGDASRPAVAQQRTGRREAERRSSAALAVPGQRWQQLRVASGGRQELCGAWWRAAGGNGGALETRAPAGLARLFRHPVLDWNLFSALQPRLDHRELPQALASY</sequence>
<dbReference type="PANTHER" id="PTHR11552:SF147">
    <property type="entry name" value="CHOLINE DEHYDROGENASE, MITOCHONDRIAL"/>
    <property type="match status" value="1"/>
</dbReference>
<dbReference type="GO" id="GO:0016491">
    <property type="term" value="F:oxidoreductase activity"/>
    <property type="evidence" value="ECO:0007669"/>
    <property type="project" value="TreeGrafter"/>
</dbReference>
<dbReference type="Gene3D" id="3.50.50.60">
    <property type="entry name" value="FAD/NAD(P)-binding domain"/>
    <property type="match status" value="1"/>
</dbReference>
<dbReference type="InterPro" id="IPR036188">
    <property type="entry name" value="FAD/NAD-bd_sf"/>
</dbReference>
<proteinExistence type="inferred from homology"/>
<accession>A0A0D2N172</accession>
<comment type="similarity">
    <text evidence="1">Belongs to the GMC oxidoreductase family.</text>
</comment>
<dbReference type="AlphaFoldDB" id="A0A0D2N172"/>
<dbReference type="STRING" id="145388.A0A0D2N172"/>
<dbReference type="RefSeq" id="XP_013905291.1">
    <property type="nucleotide sequence ID" value="XM_014049837.1"/>
</dbReference>
<evidence type="ECO:0000256" key="2">
    <source>
        <dbReference type="SAM" id="MobiDB-lite"/>
    </source>
</evidence>
<evidence type="ECO:0000256" key="1">
    <source>
        <dbReference type="ARBA" id="ARBA00010790"/>
    </source>
</evidence>
<feature type="region of interest" description="Disordered" evidence="2">
    <location>
        <begin position="90"/>
        <end position="115"/>
    </location>
</feature>
<dbReference type="KEGG" id="mng:MNEG_1675"/>
<gene>
    <name evidence="3" type="ORF">MNEG_1675</name>
</gene>
<dbReference type="InterPro" id="IPR012132">
    <property type="entry name" value="GMC_OxRdtase"/>
</dbReference>
<dbReference type="PANTHER" id="PTHR11552">
    <property type="entry name" value="GLUCOSE-METHANOL-CHOLINE GMC OXIDOREDUCTASE"/>
    <property type="match status" value="1"/>
</dbReference>
<evidence type="ECO:0000313" key="4">
    <source>
        <dbReference type="Proteomes" id="UP000054498"/>
    </source>
</evidence>
<dbReference type="GO" id="GO:0050660">
    <property type="term" value="F:flavin adenine dinucleotide binding"/>
    <property type="evidence" value="ECO:0007669"/>
    <property type="project" value="InterPro"/>
</dbReference>
<dbReference type="OrthoDB" id="269227at2759"/>
<organism evidence="3 4">
    <name type="scientific">Monoraphidium neglectum</name>
    <dbReference type="NCBI Taxonomy" id="145388"/>
    <lineage>
        <taxon>Eukaryota</taxon>
        <taxon>Viridiplantae</taxon>
        <taxon>Chlorophyta</taxon>
        <taxon>core chlorophytes</taxon>
        <taxon>Chlorophyceae</taxon>
        <taxon>CS clade</taxon>
        <taxon>Sphaeropleales</taxon>
        <taxon>Selenastraceae</taxon>
        <taxon>Monoraphidium</taxon>
    </lineage>
</organism>
<name>A0A0D2N172_9CHLO</name>
<reference evidence="3 4" key="1">
    <citation type="journal article" date="2013" name="BMC Genomics">
        <title>Reconstruction of the lipid metabolism for the microalga Monoraphidium neglectum from its genome sequence reveals characteristics suitable for biofuel production.</title>
        <authorList>
            <person name="Bogen C."/>
            <person name="Al-Dilaimi A."/>
            <person name="Albersmeier A."/>
            <person name="Wichmann J."/>
            <person name="Grundmann M."/>
            <person name="Rupp O."/>
            <person name="Lauersen K.J."/>
            <person name="Blifernez-Klassen O."/>
            <person name="Kalinowski J."/>
            <person name="Goesmann A."/>
            <person name="Mussgnug J.H."/>
            <person name="Kruse O."/>
        </authorList>
    </citation>
    <scope>NUCLEOTIDE SEQUENCE [LARGE SCALE GENOMIC DNA]</scope>
    <source>
        <strain evidence="3 4">SAG 48.87</strain>
    </source>
</reference>
<dbReference type="Proteomes" id="UP000054498">
    <property type="component" value="Unassembled WGS sequence"/>
</dbReference>
<keyword evidence="4" id="KW-1185">Reference proteome</keyword>
<dbReference type="GeneID" id="25734536"/>
<protein>
    <submittedName>
        <fullName evidence="3">Uncharacterized protein</fullName>
    </submittedName>
</protein>